<evidence type="ECO:0000313" key="2">
    <source>
        <dbReference type="Proteomes" id="UP001432322"/>
    </source>
</evidence>
<protein>
    <recommendedName>
        <fullName evidence="3">RING-type domain-containing protein</fullName>
    </recommendedName>
</protein>
<evidence type="ECO:0008006" key="3">
    <source>
        <dbReference type="Google" id="ProtNLM"/>
    </source>
</evidence>
<name>A0AAV5VYT0_9BILA</name>
<sequence length="476" mass="54544">MDGQPGPSSRPSVDPPHKIRRDTLKLINCLSIDDIREIRSAWKCSSADCWRLKDNHATTEIGPFQSETNPPIILECGHYLCHWCTEQASALINPPAPSFPFSFSIASMSFQDTPAKPYKCESKGCESTREYKKVEEIRELPFARHIEEFVKMFRMRGLPCSECEDEHYNQEFKVYKAECRRTGWKLFNARWLSWTCGMPNHKRTMTTAKEISFNHDRDMIVVCHQEKCSNLVYNNSQANSLNEYVEKNKIDVRKKLLCLECARKNHSSHRDNIKRIESIHVLNEKIGRDQLKGEDFTLFWSKSVKGRKRFPWNLVTISRKNAKKIVDDLLRCNRCKEPYIEGIDGIVEDRSPVFLSCGHLVCQKCENQIRSFPESCNRGCEHTSNGRDVKELPDDIKYMFNLNIDEYKKCATCNFFFPPSLYVEGSDDSIYCVFDHFPDIARATAEDAAAAEEVAVAKAAAAAANPEGESSSGRSE</sequence>
<gene>
    <name evidence="1" type="ORF">PFISCL1PPCAC_16022</name>
</gene>
<proteinExistence type="predicted"/>
<comment type="caution">
    <text evidence="1">The sequence shown here is derived from an EMBL/GenBank/DDBJ whole genome shotgun (WGS) entry which is preliminary data.</text>
</comment>
<dbReference type="InterPro" id="IPR013083">
    <property type="entry name" value="Znf_RING/FYVE/PHD"/>
</dbReference>
<evidence type="ECO:0000313" key="1">
    <source>
        <dbReference type="EMBL" id="GMT24725.1"/>
    </source>
</evidence>
<dbReference type="Proteomes" id="UP001432322">
    <property type="component" value="Unassembled WGS sequence"/>
</dbReference>
<dbReference type="Gene3D" id="3.30.40.10">
    <property type="entry name" value="Zinc/RING finger domain, C3HC4 (zinc finger)"/>
    <property type="match status" value="1"/>
</dbReference>
<reference evidence="1" key="1">
    <citation type="submission" date="2023-10" db="EMBL/GenBank/DDBJ databases">
        <title>Genome assembly of Pristionchus species.</title>
        <authorList>
            <person name="Yoshida K."/>
            <person name="Sommer R.J."/>
        </authorList>
    </citation>
    <scope>NUCLEOTIDE SEQUENCE</scope>
    <source>
        <strain evidence="1">RS5133</strain>
    </source>
</reference>
<organism evidence="1 2">
    <name type="scientific">Pristionchus fissidentatus</name>
    <dbReference type="NCBI Taxonomy" id="1538716"/>
    <lineage>
        <taxon>Eukaryota</taxon>
        <taxon>Metazoa</taxon>
        <taxon>Ecdysozoa</taxon>
        <taxon>Nematoda</taxon>
        <taxon>Chromadorea</taxon>
        <taxon>Rhabditida</taxon>
        <taxon>Rhabditina</taxon>
        <taxon>Diplogasteromorpha</taxon>
        <taxon>Diplogasteroidea</taxon>
        <taxon>Neodiplogasteridae</taxon>
        <taxon>Pristionchus</taxon>
    </lineage>
</organism>
<dbReference type="AlphaFoldDB" id="A0AAV5VYT0"/>
<keyword evidence="2" id="KW-1185">Reference proteome</keyword>
<accession>A0AAV5VYT0</accession>
<dbReference type="EMBL" id="BTSY01000004">
    <property type="protein sequence ID" value="GMT24725.1"/>
    <property type="molecule type" value="Genomic_DNA"/>
</dbReference>